<dbReference type="Gene3D" id="3.30.420.40">
    <property type="match status" value="2"/>
</dbReference>
<keyword evidence="8 15" id="KW-0547">Nucleotide-binding</keyword>
<keyword evidence="12 15" id="KW-0173">Coenzyme A biosynthesis</keyword>
<feature type="binding site" evidence="15">
    <location>
        <begin position="425"/>
        <end position="428"/>
    </location>
    <ligand>
        <name>substrate</name>
    </ligand>
</feature>
<dbReference type="EMBL" id="LXSL01000013">
    <property type="protein sequence ID" value="OAM30072.1"/>
    <property type="molecule type" value="Genomic_DNA"/>
</dbReference>
<keyword evidence="13" id="KW-0092">Biotin</keyword>
<dbReference type="Proteomes" id="UP000077885">
    <property type="component" value="Unassembled WGS sequence"/>
</dbReference>
<dbReference type="SUPFAM" id="SSF55681">
    <property type="entry name" value="Class II aaRS and biotin synthetases"/>
    <property type="match status" value="1"/>
</dbReference>
<evidence type="ECO:0000256" key="11">
    <source>
        <dbReference type="ARBA" id="ARBA00022958"/>
    </source>
</evidence>
<dbReference type="Pfam" id="PF03309">
    <property type="entry name" value="Pan_kinase"/>
    <property type="match status" value="1"/>
</dbReference>
<evidence type="ECO:0000259" key="16">
    <source>
        <dbReference type="PROSITE" id="PS51733"/>
    </source>
</evidence>
<sequence length="576" mass="62808">MQEIHWQLLAALADGQAHHVTELARRIGLKPPQLNALWQQMPPHIRGLLRQQDGRWRLVRPLAILDEALLRQQAQAAGWQAELLPEHPSSNSYLIAQAKEQGADIHRRIVFVHHQTQGRGRQGRSWQSRIGECLMFSAGWRFARAQAELGGLTLVAALVCCRALRGLGVPAQIKWPNDLVIGGEKLGGILTETARRNSQTAIVVGIGINFVQPKAVEAAEAVQGSAPHASVARLTERLLPDLAVAFEQFDREGLAPFLADYHACHRDQNQPVRLLRDGQTLLQGTALGVDNSGALHILDADGVEHSIVSGEISLRPLHGHTAPAAKPADSKMLLLDAGNSKLKWAWVEHGRMVAVDKTSYWNLEPFTHSWRQHSGENVRIIGSAVCGAAKQQAVAEQLGREPEWLGSMPQALGIRNHYRRVSEHGADRWFNILGSRLFTPHACVVVSCGTAVTIDALTADNHYLGGNIMPGFNLMKEAMAQHTANLNRPAGRPYPFGTTTANAMAGGMIDAVCGAVMLMHERLRQKQPDAPTAVIITGGGAAKIKQGLPEKFALDNPIQIVDNLVLHGLLNWAVQT</sequence>
<dbReference type="HAMAP" id="MF_01274">
    <property type="entry name" value="Pantothen_kinase_3"/>
    <property type="match status" value="1"/>
</dbReference>
<comment type="pathway">
    <text evidence="4 15">Cofactor biosynthesis; coenzyme A biosynthesis; CoA from (R)-pantothenate: step 1/5.</text>
</comment>
<dbReference type="SUPFAM" id="SSF53067">
    <property type="entry name" value="Actin-like ATPase domain"/>
    <property type="match status" value="2"/>
</dbReference>
<dbReference type="CDD" id="cd16442">
    <property type="entry name" value="BPL"/>
    <property type="match status" value="1"/>
</dbReference>
<dbReference type="EC" id="2.7.1.33" evidence="15"/>
<accession>A0A1A9S108</accession>
<dbReference type="SUPFAM" id="SSF50037">
    <property type="entry name" value="C-terminal domain of transcriptional repressors"/>
    <property type="match status" value="1"/>
</dbReference>
<keyword evidence="10 15" id="KW-0067">ATP-binding</keyword>
<evidence type="ECO:0000256" key="1">
    <source>
        <dbReference type="ARBA" id="ARBA00001206"/>
    </source>
</evidence>
<dbReference type="GO" id="GO:0005737">
    <property type="term" value="C:cytoplasm"/>
    <property type="evidence" value="ECO:0007669"/>
    <property type="project" value="UniProtKB-SubCell"/>
</dbReference>
<dbReference type="InterPro" id="IPR008988">
    <property type="entry name" value="Transcriptional_repressor_C"/>
</dbReference>
<feature type="domain" description="BPL/LPL catalytic" evidence="16">
    <location>
        <begin position="76"/>
        <end position="258"/>
    </location>
</feature>
<dbReference type="Pfam" id="PF02237">
    <property type="entry name" value="BPL_C"/>
    <property type="match status" value="1"/>
</dbReference>
<comment type="caution">
    <text evidence="17">The sequence shown here is derived from an EMBL/GenBank/DDBJ whole genome shotgun (WGS) entry which is preliminary data.</text>
</comment>
<evidence type="ECO:0000256" key="6">
    <source>
        <dbReference type="ARBA" id="ARBA00022598"/>
    </source>
</evidence>
<name>A0A1A9S108_9NEIS</name>
<comment type="subcellular location">
    <subcellularLocation>
        <location evidence="3 15">Cytoplasm</location>
    </subcellularLocation>
</comment>
<keyword evidence="11 15" id="KW-0630">Potassium</keyword>
<feature type="binding site" evidence="15">
    <location>
        <position position="418"/>
    </location>
    <ligand>
        <name>substrate</name>
    </ligand>
</feature>
<dbReference type="InterPro" id="IPR004408">
    <property type="entry name" value="Biotin_CoA_COase_ligase"/>
</dbReference>
<dbReference type="GO" id="GO:0005524">
    <property type="term" value="F:ATP binding"/>
    <property type="evidence" value="ECO:0007669"/>
    <property type="project" value="UniProtKB-UniRule"/>
</dbReference>
<feature type="binding site" evidence="15">
    <location>
        <begin position="336"/>
        <end position="343"/>
    </location>
    <ligand>
        <name>ATP</name>
        <dbReference type="ChEBI" id="CHEBI:30616"/>
    </ligand>
</feature>
<feature type="binding site" evidence="15">
    <location>
        <position position="450"/>
    </location>
    <ligand>
        <name>ATP</name>
        <dbReference type="ChEBI" id="CHEBI:30616"/>
    </ligand>
</feature>
<evidence type="ECO:0000256" key="3">
    <source>
        <dbReference type="ARBA" id="ARBA00004496"/>
    </source>
</evidence>
<dbReference type="GO" id="GO:0004077">
    <property type="term" value="F:biotin--[biotin carboxyl-carrier protein] ligase activity"/>
    <property type="evidence" value="ECO:0007669"/>
    <property type="project" value="UniProtKB-EC"/>
</dbReference>
<protein>
    <recommendedName>
        <fullName evidence="15">Type III pantothenate kinase</fullName>
        <ecNumber evidence="15">2.7.1.33</ecNumber>
    </recommendedName>
    <alternativeName>
        <fullName evidence="15">PanK-III</fullName>
    </alternativeName>
    <alternativeName>
        <fullName evidence="15">Pantothenic acid kinase</fullName>
    </alternativeName>
</protein>
<comment type="subunit">
    <text evidence="15">Homodimer.</text>
</comment>
<keyword evidence="6 17" id="KW-0436">Ligase</keyword>
<dbReference type="InterPro" id="IPR003142">
    <property type="entry name" value="BPL_C"/>
</dbReference>
<dbReference type="Gene3D" id="3.30.930.10">
    <property type="entry name" value="Bira Bifunctional Protein, Domain 2"/>
    <property type="match status" value="1"/>
</dbReference>
<dbReference type="CDD" id="cd24015">
    <property type="entry name" value="ASKHA_NBD_PanK-III"/>
    <property type="match status" value="1"/>
</dbReference>
<keyword evidence="5 15" id="KW-0963">Cytoplasm</keyword>
<dbReference type="InterPro" id="IPR045864">
    <property type="entry name" value="aa-tRNA-synth_II/BPL/LPL"/>
</dbReference>
<dbReference type="PANTHER" id="PTHR12835:SF5">
    <property type="entry name" value="BIOTIN--PROTEIN LIGASE"/>
    <property type="match status" value="1"/>
</dbReference>
<evidence type="ECO:0000256" key="5">
    <source>
        <dbReference type="ARBA" id="ARBA00022490"/>
    </source>
</evidence>
<evidence type="ECO:0000256" key="4">
    <source>
        <dbReference type="ARBA" id="ARBA00005225"/>
    </source>
</evidence>
<dbReference type="InterPro" id="IPR004619">
    <property type="entry name" value="Type_III_PanK"/>
</dbReference>
<evidence type="ECO:0000256" key="13">
    <source>
        <dbReference type="ARBA" id="ARBA00023267"/>
    </source>
</evidence>
<evidence type="ECO:0000256" key="12">
    <source>
        <dbReference type="ARBA" id="ARBA00022993"/>
    </source>
</evidence>
<reference evidence="18" key="1">
    <citation type="submission" date="2016-05" db="EMBL/GenBank/DDBJ databases">
        <title>Draft genome of Corynebacterium afermentans subsp. afermentans LCDC 88199T.</title>
        <authorList>
            <person name="Bernier A.-M."/>
            <person name="Bernard K."/>
        </authorList>
    </citation>
    <scope>NUCLEOTIDE SEQUENCE [LARGE SCALE GENOMIC DNA]</scope>
    <source>
        <strain evidence="18">NML02-A-017</strain>
    </source>
</reference>
<comment type="cofactor">
    <cofactor evidence="2">
        <name>K(+)</name>
        <dbReference type="ChEBI" id="CHEBI:29103"/>
    </cofactor>
</comment>
<evidence type="ECO:0000256" key="7">
    <source>
        <dbReference type="ARBA" id="ARBA00022679"/>
    </source>
</evidence>
<evidence type="ECO:0000313" key="17">
    <source>
        <dbReference type="EMBL" id="OAM30072.1"/>
    </source>
</evidence>
<evidence type="ECO:0000313" key="18">
    <source>
        <dbReference type="Proteomes" id="UP000077885"/>
    </source>
</evidence>
<evidence type="ECO:0000256" key="2">
    <source>
        <dbReference type="ARBA" id="ARBA00001958"/>
    </source>
</evidence>
<keyword evidence="9 15" id="KW-0418">Kinase</keyword>
<feature type="binding site" evidence="15">
    <location>
        <position position="500"/>
    </location>
    <ligand>
        <name>substrate</name>
    </ligand>
</feature>
<gene>
    <name evidence="15" type="primary">coaX</name>
    <name evidence="17" type="ORF">A7P95_02775</name>
</gene>
<dbReference type="NCBIfam" id="TIGR00121">
    <property type="entry name" value="birA_ligase"/>
    <property type="match status" value="1"/>
</dbReference>
<dbReference type="AlphaFoldDB" id="A0A1A9S108"/>
<evidence type="ECO:0000256" key="9">
    <source>
        <dbReference type="ARBA" id="ARBA00022777"/>
    </source>
</evidence>
<dbReference type="NCBIfam" id="TIGR00671">
    <property type="entry name" value="baf"/>
    <property type="match status" value="1"/>
</dbReference>
<comment type="catalytic activity">
    <reaction evidence="1 15">
        <text>(R)-pantothenate + ATP = (R)-4'-phosphopantothenate + ADP + H(+)</text>
        <dbReference type="Rhea" id="RHEA:16373"/>
        <dbReference type="ChEBI" id="CHEBI:10986"/>
        <dbReference type="ChEBI" id="CHEBI:15378"/>
        <dbReference type="ChEBI" id="CHEBI:29032"/>
        <dbReference type="ChEBI" id="CHEBI:30616"/>
        <dbReference type="ChEBI" id="CHEBI:456216"/>
        <dbReference type="EC" id="2.7.1.33"/>
    </reaction>
</comment>
<comment type="catalytic activity">
    <reaction evidence="14">
        <text>biotin + L-lysyl-[protein] + ATP = N(6)-biotinyl-L-lysyl-[protein] + AMP + diphosphate + H(+)</text>
        <dbReference type="Rhea" id="RHEA:11756"/>
        <dbReference type="Rhea" id="RHEA-COMP:9752"/>
        <dbReference type="Rhea" id="RHEA-COMP:10505"/>
        <dbReference type="ChEBI" id="CHEBI:15378"/>
        <dbReference type="ChEBI" id="CHEBI:29969"/>
        <dbReference type="ChEBI" id="CHEBI:30616"/>
        <dbReference type="ChEBI" id="CHEBI:33019"/>
        <dbReference type="ChEBI" id="CHEBI:57586"/>
        <dbReference type="ChEBI" id="CHEBI:83144"/>
        <dbReference type="ChEBI" id="CHEBI:456215"/>
        <dbReference type="EC" id="6.3.4.15"/>
    </reaction>
</comment>
<dbReference type="PANTHER" id="PTHR12835">
    <property type="entry name" value="BIOTIN PROTEIN LIGASE"/>
    <property type="match status" value="1"/>
</dbReference>
<comment type="similarity">
    <text evidence="15">Belongs to the type III pantothenate kinase family.</text>
</comment>
<dbReference type="Gene3D" id="2.30.30.100">
    <property type="match status" value="1"/>
</dbReference>
<comment type="caution">
    <text evidence="15">Lacks conserved residue(s) required for the propagation of feature annotation.</text>
</comment>
<evidence type="ECO:0000256" key="10">
    <source>
        <dbReference type="ARBA" id="ARBA00022840"/>
    </source>
</evidence>
<comment type="cofactor">
    <cofactor evidence="15">
        <name>NH4(+)</name>
        <dbReference type="ChEBI" id="CHEBI:28938"/>
    </cofactor>
    <cofactor evidence="15">
        <name>K(+)</name>
        <dbReference type="ChEBI" id="CHEBI:29103"/>
    </cofactor>
    <text evidence="15">A monovalent cation. Ammonium or potassium.</text>
</comment>
<evidence type="ECO:0000256" key="8">
    <source>
        <dbReference type="ARBA" id="ARBA00022741"/>
    </source>
</evidence>
<proteinExistence type="inferred from homology"/>
<keyword evidence="18" id="KW-1185">Reference proteome</keyword>
<comment type="function">
    <text evidence="15">Catalyzes the phosphorylation of pantothenate (Pan), the first step in CoA biosynthesis.</text>
</comment>
<dbReference type="InterPro" id="IPR043129">
    <property type="entry name" value="ATPase_NBD"/>
</dbReference>
<dbReference type="Pfam" id="PF03099">
    <property type="entry name" value="BPL_LplA_LipB"/>
    <property type="match status" value="1"/>
</dbReference>
<dbReference type="InterPro" id="IPR004143">
    <property type="entry name" value="BPL_LPL_catalytic"/>
</dbReference>
<evidence type="ECO:0000256" key="14">
    <source>
        <dbReference type="ARBA" id="ARBA00047846"/>
    </source>
</evidence>
<dbReference type="GO" id="GO:0015937">
    <property type="term" value="P:coenzyme A biosynthetic process"/>
    <property type="evidence" value="ECO:0007669"/>
    <property type="project" value="UniProtKB-UniRule"/>
</dbReference>
<dbReference type="GO" id="GO:0004594">
    <property type="term" value="F:pantothenate kinase activity"/>
    <property type="evidence" value="ECO:0007669"/>
    <property type="project" value="UniProtKB-UniRule"/>
</dbReference>
<organism evidence="17 18">
    <name type="scientific">Eikenella longinqua</name>
    <dbReference type="NCBI Taxonomy" id="1795827"/>
    <lineage>
        <taxon>Bacteria</taxon>
        <taxon>Pseudomonadati</taxon>
        <taxon>Pseudomonadota</taxon>
        <taxon>Betaproteobacteria</taxon>
        <taxon>Neisseriales</taxon>
        <taxon>Neisseriaceae</taxon>
        <taxon>Eikenella</taxon>
    </lineage>
</organism>
<evidence type="ECO:0000256" key="15">
    <source>
        <dbReference type="HAMAP-Rule" id="MF_01274"/>
    </source>
</evidence>
<dbReference type="STRING" id="1795827.A7P95_02775"/>
<keyword evidence="7 15" id="KW-0808">Transferase</keyword>
<feature type="active site" description="Proton acceptor" evidence="15">
    <location>
        <position position="427"/>
    </location>
</feature>
<dbReference type="PROSITE" id="PS51733">
    <property type="entry name" value="BPL_LPL_CATALYTIC"/>
    <property type="match status" value="1"/>
</dbReference>
<dbReference type="UniPathway" id="UPA00241">
    <property type="reaction ID" value="UER00352"/>
</dbReference>